<evidence type="ECO:0000313" key="1">
    <source>
        <dbReference type="Proteomes" id="UP000887565"/>
    </source>
</evidence>
<protein>
    <submittedName>
        <fullName evidence="2">Uncharacterized protein</fullName>
    </submittedName>
</protein>
<dbReference type="WBParaSite" id="nRc.2.0.1.t04214-RA">
    <property type="protein sequence ID" value="nRc.2.0.1.t04214-RA"/>
    <property type="gene ID" value="nRc.2.0.1.g04214"/>
</dbReference>
<organism evidence="1 2">
    <name type="scientific">Romanomermis culicivorax</name>
    <name type="common">Nematode worm</name>
    <dbReference type="NCBI Taxonomy" id="13658"/>
    <lineage>
        <taxon>Eukaryota</taxon>
        <taxon>Metazoa</taxon>
        <taxon>Ecdysozoa</taxon>
        <taxon>Nematoda</taxon>
        <taxon>Enoplea</taxon>
        <taxon>Dorylaimia</taxon>
        <taxon>Mermithida</taxon>
        <taxon>Mermithoidea</taxon>
        <taxon>Mermithidae</taxon>
        <taxon>Romanomermis</taxon>
    </lineage>
</organism>
<dbReference type="Proteomes" id="UP000887565">
    <property type="component" value="Unplaced"/>
</dbReference>
<reference evidence="2" key="1">
    <citation type="submission" date="2022-11" db="UniProtKB">
        <authorList>
            <consortium name="WormBaseParasite"/>
        </authorList>
    </citation>
    <scope>IDENTIFICATION</scope>
</reference>
<accession>A0A915HR50</accession>
<dbReference type="AlphaFoldDB" id="A0A915HR50"/>
<keyword evidence="1" id="KW-1185">Reference proteome</keyword>
<name>A0A915HR50_ROMCU</name>
<sequence>MGALRSIMRKKLASRWAAVTKSTETLIDEYSKVGLANGITWDEPLITDADAEVAPTTAAAGRENVLEPNFNRS</sequence>
<evidence type="ECO:0000313" key="2">
    <source>
        <dbReference type="WBParaSite" id="nRc.2.0.1.t04214-RA"/>
    </source>
</evidence>
<proteinExistence type="predicted"/>